<gene>
    <name evidence="7" type="ORF">M438DRAFT_369020</name>
</gene>
<feature type="transmembrane region" description="Helical" evidence="6">
    <location>
        <begin position="53"/>
        <end position="69"/>
    </location>
</feature>
<feature type="transmembrane region" description="Helical" evidence="6">
    <location>
        <begin position="347"/>
        <end position="372"/>
    </location>
</feature>
<feature type="transmembrane region" description="Helical" evidence="6">
    <location>
        <begin position="236"/>
        <end position="255"/>
    </location>
</feature>
<evidence type="ECO:0000256" key="5">
    <source>
        <dbReference type="SAM" id="MobiDB-lite"/>
    </source>
</evidence>
<evidence type="ECO:0000256" key="3">
    <source>
        <dbReference type="ARBA" id="ARBA00022989"/>
    </source>
</evidence>
<dbReference type="SUPFAM" id="SSF103473">
    <property type="entry name" value="MFS general substrate transporter"/>
    <property type="match status" value="1"/>
</dbReference>
<proteinExistence type="predicted"/>
<organism evidence="7 8">
    <name type="scientific">Aureobasidium pullulans EXF-150</name>
    <dbReference type="NCBI Taxonomy" id="1043002"/>
    <lineage>
        <taxon>Eukaryota</taxon>
        <taxon>Fungi</taxon>
        <taxon>Dikarya</taxon>
        <taxon>Ascomycota</taxon>
        <taxon>Pezizomycotina</taxon>
        <taxon>Dothideomycetes</taxon>
        <taxon>Dothideomycetidae</taxon>
        <taxon>Dothideales</taxon>
        <taxon>Saccotheciaceae</taxon>
        <taxon>Aureobasidium</taxon>
    </lineage>
</organism>
<feature type="transmembrane region" description="Helical" evidence="6">
    <location>
        <begin position="116"/>
        <end position="141"/>
    </location>
</feature>
<keyword evidence="8" id="KW-1185">Reference proteome</keyword>
<dbReference type="InterPro" id="IPR036259">
    <property type="entry name" value="MFS_trans_sf"/>
</dbReference>
<evidence type="ECO:0000313" key="7">
    <source>
        <dbReference type="EMBL" id="KEQ80006.1"/>
    </source>
</evidence>
<name>A0A074XZA1_AURPU</name>
<sequence length="550" mass="59886">MFAEIWNYLCWFLITIFTDAGLTEGYLNGSLGAVTLILGMMSARSVFDVDTRLYMDITLNVGMVIGMALSGRYTDRISSKWMIFFGISTTVFWSILCALISLASVKNDAQLLTLKILFAVSRSGFGFGLGVEFVGTFVMNSDKAFHHIQGREWRALFYSETLQYHLGYLLSNLVPFVLFLIYGEGHLQGVLTACLTIGAILPLHTWSCHIVYCCTKANETGAQRRMRIARTRIPPALFNEFYQSTLITIAMAWAFHEMSATGLGLYVPTEVLILNGNQRPNLWRMFGWTSLICAFNVLGSILGMYFTAKRLWGPKKTLIIGTAIQGVFGVLIVATVGTLLVSPLSPVLMVFFAFFHLAQEFGAGSNMALLAVGTCAPSVRGRYLGYAAAASKLGAIAGDILILLTINYIEAKDEGDSGATYEEALTYPFGIATLLLVLATILAVTGLPKVEVDFNLVNMQALNRFLQNWGYRTTDLDRFELPPPSPTTSGSANRPARAVPSASNRGAASASASGRGGFNSPPRMPAAVPRRRVDRNSETAAGPAQPAPWG</sequence>
<keyword evidence="3 6" id="KW-1133">Transmembrane helix</keyword>
<comment type="subcellular location">
    <subcellularLocation>
        <location evidence="1">Membrane</location>
        <topology evidence="1">Multi-pass membrane protein</topology>
    </subcellularLocation>
</comment>
<evidence type="ECO:0008006" key="9">
    <source>
        <dbReference type="Google" id="ProtNLM"/>
    </source>
</evidence>
<dbReference type="STRING" id="1043002.A0A074XZA1"/>
<dbReference type="EMBL" id="KL585001">
    <property type="protein sequence ID" value="KEQ80006.1"/>
    <property type="molecule type" value="Genomic_DNA"/>
</dbReference>
<feature type="transmembrane region" description="Helical" evidence="6">
    <location>
        <begin position="162"/>
        <end position="183"/>
    </location>
</feature>
<evidence type="ECO:0000256" key="1">
    <source>
        <dbReference type="ARBA" id="ARBA00004141"/>
    </source>
</evidence>
<dbReference type="PANTHER" id="PTHR23508">
    <property type="entry name" value="CARBOXYLIC ACID TRANSPORTER PROTEIN HOMOLOG"/>
    <property type="match status" value="1"/>
</dbReference>
<dbReference type="GeneID" id="40750386"/>
<dbReference type="HOGENOM" id="CLU_495180_0_0_1"/>
<keyword evidence="4 6" id="KW-0472">Membrane</keyword>
<feature type="transmembrane region" description="Helical" evidence="6">
    <location>
        <begin position="6"/>
        <end position="22"/>
    </location>
</feature>
<dbReference type="Proteomes" id="UP000030706">
    <property type="component" value="Unassembled WGS sequence"/>
</dbReference>
<dbReference type="AlphaFoldDB" id="A0A074XZA1"/>
<feature type="transmembrane region" description="Helical" evidence="6">
    <location>
        <begin position="285"/>
        <end position="306"/>
    </location>
</feature>
<keyword evidence="2 6" id="KW-0812">Transmembrane</keyword>
<feature type="compositionally biased region" description="Low complexity" evidence="5">
    <location>
        <begin position="501"/>
        <end position="513"/>
    </location>
</feature>
<evidence type="ECO:0000256" key="2">
    <source>
        <dbReference type="ARBA" id="ARBA00022692"/>
    </source>
</evidence>
<evidence type="ECO:0000256" key="6">
    <source>
        <dbReference type="SAM" id="Phobius"/>
    </source>
</evidence>
<evidence type="ECO:0000313" key="8">
    <source>
        <dbReference type="Proteomes" id="UP000030706"/>
    </source>
</evidence>
<reference evidence="7 8" key="1">
    <citation type="journal article" date="2014" name="BMC Genomics">
        <title>Genome sequencing of four Aureobasidium pullulans varieties: biotechnological potential, stress tolerance, and description of new species.</title>
        <authorList>
            <person name="Gostin Ar C."/>
            <person name="Ohm R.A."/>
            <person name="Kogej T."/>
            <person name="Sonjak S."/>
            <person name="Turk M."/>
            <person name="Zajc J."/>
            <person name="Zalar P."/>
            <person name="Grube M."/>
            <person name="Sun H."/>
            <person name="Han J."/>
            <person name="Sharma A."/>
            <person name="Chiniquy J."/>
            <person name="Ngan C.Y."/>
            <person name="Lipzen A."/>
            <person name="Barry K."/>
            <person name="Grigoriev I.V."/>
            <person name="Gunde-Cimerman N."/>
        </authorList>
    </citation>
    <scope>NUCLEOTIDE SEQUENCE [LARGE SCALE GENOMIC DNA]</scope>
    <source>
        <strain evidence="7 8">EXF-150</strain>
    </source>
</reference>
<dbReference type="PANTHER" id="PTHR23508:SF10">
    <property type="entry name" value="CARBOXYLIC ACID TRANSPORTER PROTEIN HOMOLOG"/>
    <property type="match status" value="1"/>
</dbReference>
<feature type="region of interest" description="Disordered" evidence="5">
    <location>
        <begin position="477"/>
        <end position="550"/>
    </location>
</feature>
<protein>
    <recommendedName>
        <fullName evidence="9">MFS general substrate transporter</fullName>
    </recommendedName>
</protein>
<feature type="transmembrane region" description="Helical" evidence="6">
    <location>
        <begin position="429"/>
        <end position="447"/>
    </location>
</feature>
<feature type="transmembrane region" description="Helical" evidence="6">
    <location>
        <begin position="81"/>
        <end position="104"/>
    </location>
</feature>
<evidence type="ECO:0000256" key="4">
    <source>
        <dbReference type="ARBA" id="ARBA00023136"/>
    </source>
</evidence>
<feature type="transmembrane region" description="Helical" evidence="6">
    <location>
        <begin position="189"/>
        <end position="215"/>
    </location>
</feature>
<feature type="transmembrane region" description="Helical" evidence="6">
    <location>
        <begin position="384"/>
        <end position="409"/>
    </location>
</feature>
<accession>A0A074XZA1</accession>
<feature type="transmembrane region" description="Helical" evidence="6">
    <location>
        <begin position="318"/>
        <end position="341"/>
    </location>
</feature>
<dbReference type="Gene3D" id="1.20.1250.20">
    <property type="entry name" value="MFS general substrate transporter like domains"/>
    <property type="match status" value="1"/>
</dbReference>
<dbReference type="RefSeq" id="XP_029756193.1">
    <property type="nucleotide sequence ID" value="XM_029908080.1"/>
</dbReference>
<dbReference type="GO" id="GO:0005886">
    <property type="term" value="C:plasma membrane"/>
    <property type="evidence" value="ECO:0007669"/>
    <property type="project" value="TreeGrafter"/>
</dbReference>
<dbReference type="GO" id="GO:0046943">
    <property type="term" value="F:carboxylic acid transmembrane transporter activity"/>
    <property type="evidence" value="ECO:0007669"/>
    <property type="project" value="TreeGrafter"/>
</dbReference>